<dbReference type="Gene3D" id="2.60.40.10">
    <property type="entry name" value="Immunoglobulins"/>
    <property type="match status" value="1"/>
</dbReference>
<gene>
    <name evidence="2" type="ORF">D3H65_09730</name>
</gene>
<dbReference type="OrthoDB" id="613968at2"/>
<evidence type="ECO:0000313" key="3">
    <source>
        <dbReference type="Proteomes" id="UP000263900"/>
    </source>
</evidence>
<accession>A0A3B7MMS9</accession>
<sequence>MKKTLLLYTFACCLLCACTTQGSHNGRNALFDMGSNSSAIAPGYTRVSPEDAYTAKRGYGWLVAPTGAFDSMYHKLPDSLLRDGVTGKDSLVFRADIPDGAYFITVVTGHHGTDKMLLQVAVNGDVIADSVGTPWFRLPYKSIRKKVTITGNKAIIRIGGAPAAPVGIFSIELRAATPSTAIPFTDKSPEQDTAVAADFATQLVQVTGNSSNSTAAINQLHSLRQYLQACRYYNEGGWGWATKKTGMNQIQRMYTAADLLEQVVADPADPVYYKALYLLARIHYWLYQEDEQLMPESKAQDYFTELARKFPDHEVIQMYLGKQLPTAFDAGDTTGIPRWAVLQYEAMTRMQQVIHWWVEERQAANGELGGKFGDDVELLRWWLPAVLGADDAIARKGYTRIADGIWNSDLLYRGYSKGVDDVEHSAELFRDSHPGMFMIRYGDPAYVERCMISMQHFRDVWSGITPAGHRHFRSYYLSATEAWPQAPYGVDVPLNARALLPGLWTAWYNQNPTILKLFTEWSNAWIADAASTKDGKPAGVFPAAVHFSNDGFGDHWYDPQLKYDYYNWDHLGHVSELYYHLSGMYYLTNNKDFLQPVNEVAALIREAGINVPDNNAAKGSAAWAKRILLQGGEDKTAGVHPLGQVFAMTRLLSGQPQYDSLVGELASPYNKYSLNRKVEDMLEGFTPILASLRFNFPLLTREVKFTDRVYVRGSDLLTGMYTGHFGRGFEFPAMVATWNNTGPAVSVFVRSGDARSAVVSLYNRGGEKNVIMNTWRLAPGSYQLTIGTDANDDLQAEELLTEKVITISERVGRIEVPLPAKKGVVVKLQQISASPGVDANRADVAISERDIAMGNKPVKAGDMADILCTVHNIGRVAARNIVVELLIDGKTTGSSMIPLIEAPNDLEPRVQTVRFPWKATDGKHLITIRTRSKGKEITMVNNEAAIEIAIPYSPSTDHP</sequence>
<feature type="signal peptide" evidence="1">
    <location>
        <begin position="1"/>
        <end position="22"/>
    </location>
</feature>
<dbReference type="EMBL" id="CP032157">
    <property type="protein sequence ID" value="AXY74236.1"/>
    <property type="molecule type" value="Genomic_DNA"/>
</dbReference>
<evidence type="ECO:0000313" key="2">
    <source>
        <dbReference type="EMBL" id="AXY74236.1"/>
    </source>
</evidence>
<dbReference type="KEGG" id="pseg:D3H65_09730"/>
<dbReference type="SUPFAM" id="SSF49785">
    <property type="entry name" value="Galactose-binding domain-like"/>
    <property type="match status" value="1"/>
</dbReference>
<dbReference type="InterPro" id="IPR008979">
    <property type="entry name" value="Galactose-bd-like_sf"/>
</dbReference>
<evidence type="ECO:0000256" key="1">
    <source>
        <dbReference type="SAM" id="SignalP"/>
    </source>
</evidence>
<feature type="chain" id="PRO_5017829686" description="CARDB domain-containing protein" evidence="1">
    <location>
        <begin position="23"/>
        <end position="959"/>
    </location>
</feature>
<protein>
    <recommendedName>
        <fullName evidence="4">CARDB domain-containing protein</fullName>
    </recommendedName>
</protein>
<proteinExistence type="predicted"/>
<organism evidence="2 3">
    <name type="scientific">Paraflavitalea soli</name>
    <dbReference type="NCBI Taxonomy" id="2315862"/>
    <lineage>
        <taxon>Bacteria</taxon>
        <taxon>Pseudomonadati</taxon>
        <taxon>Bacteroidota</taxon>
        <taxon>Chitinophagia</taxon>
        <taxon>Chitinophagales</taxon>
        <taxon>Chitinophagaceae</taxon>
        <taxon>Paraflavitalea</taxon>
    </lineage>
</organism>
<name>A0A3B7MMS9_9BACT</name>
<dbReference type="PROSITE" id="PS51257">
    <property type="entry name" value="PROKAR_LIPOPROTEIN"/>
    <property type="match status" value="1"/>
</dbReference>
<dbReference type="RefSeq" id="WP_119050123.1">
    <property type="nucleotide sequence ID" value="NZ_CP032157.1"/>
</dbReference>
<dbReference type="InterPro" id="IPR013783">
    <property type="entry name" value="Ig-like_fold"/>
</dbReference>
<dbReference type="Gene3D" id="2.60.120.430">
    <property type="entry name" value="Galactose-binding lectin"/>
    <property type="match status" value="1"/>
</dbReference>
<keyword evidence="3" id="KW-1185">Reference proteome</keyword>
<reference evidence="2 3" key="1">
    <citation type="submission" date="2018-09" db="EMBL/GenBank/DDBJ databases">
        <title>Genome sequencing of strain 6GH32-13.</title>
        <authorList>
            <person name="Weon H.-Y."/>
            <person name="Heo J."/>
            <person name="Kwon S.-W."/>
        </authorList>
    </citation>
    <scope>NUCLEOTIDE SEQUENCE [LARGE SCALE GENOMIC DNA]</scope>
    <source>
        <strain evidence="2 3">5GH32-13</strain>
    </source>
</reference>
<dbReference type="AlphaFoldDB" id="A0A3B7MMS9"/>
<keyword evidence="1" id="KW-0732">Signal</keyword>
<dbReference type="Proteomes" id="UP000263900">
    <property type="component" value="Chromosome"/>
</dbReference>
<evidence type="ECO:0008006" key="4">
    <source>
        <dbReference type="Google" id="ProtNLM"/>
    </source>
</evidence>